<dbReference type="PANTHER" id="PTHR43884">
    <property type="entry name" value="ACYL-COA DEHYDROGENASE"/>
    <property type="match status" value="1"/>
</dbReference>
<protein>
    <submittedName>
        <fullName evidence="6">Acyl-CoA dehydrogenase</fullName>
    </submittedName>
</protein>
<dbReference type="Pfam" id="PF02771">
    <property type="entry name" value="Acyl-CoA_dh_N"/>
    <property type="match status" value="1"/>
</dbReference>
<dbReference type="OrthoDB" id="9785203at2"/>
<dbReference type="Gene3D" id="2.40.110.10">
    <property type="entry name" value="Butyryl-CoA Dehydrogenase, subunit A, domain 2"/>
    <property type="match status" value="1"/>
</dbReference>
<evidence type="ECO:0000259" key="5">
    <source>
        <dbReference type="Pfam" id="PF08028"/>
    </source>
</evidence>
<dbReference type="Gene3D" id="1.10.540.10">
    <property type="entry name" value="Acyl-CoA dehydrogenase/oxidase, N-terminal domain"/>
    <property type="match status" value="1"/>
</dbReference>
<organism evidence="6 7">
    <name type="scientific">Alicyclobacillus tolerans</name>
    <dbReference type="NCBI Taxonomy" id="90970"/>
    <lineage>
        <taxon>Bacteria</taxon>
        <taxon>Bacillati</taxon>
        <taxon>Bacillota</taxon>
        <taxon>Bacilli</taxon>
        <taxon>Bacillales</taxon>
        <taxon>Alicyclobacillaceae</taxon>
        <taxon>Alicyclobacillus</taxon>
    </lineage>
</organism>
<dbReference type="EMBL" id="FRAF01000002">
    <property type="protein sequence ID" value="SHJ64234.1"/>
    <property type="molecule type" value="Genomic_DNA"/>
</dbReference>
<dbReference type="Proteomes" id="UP000184016">
    <property type="component" value="Unassembled WGS sequence"/>
</dbReference>
<evidence type="ECO:0000256" key="1">
    <source>
        <dbReference type="ARBA" id="ARBA00022630"/>
    </source>
</evidence>
<dbReference type="InterPro" id="IPR046373">
    <property type="entry name" value="Acyl-CoA_Oxase/DH_mid-dom_sf"/>
</dbReference>
<dbReference type="SUPFAM" id="SSF56645">
    <property type="entry name" value="Acyl-CoA dehydrogenase NM domain-like"/>
    <property type="match status" value="1"/>
</dbReference>
<dbReference type="Pfam" id="PF08028">
    <property type="entry name" value="Acyl-CoA_dh_2"/>
    <property type="match status" value="1"/>
</dbReference>
<sequence length="403" mass="44953">MSQLHWFLDDEKALKRFKIIRELSQQFSNRAALHDTDSSFPHENIAALRQAGYVSWTVPEMYGGLGLSLYELLAHQEELAQGDGSTALAIGWHMGLFLNLSATDALPEEVFAEVATTAVQNGWLMNSCATEPATGSPSRGGRPQTTARQVEDGFLLTGRKTFSTLSPELHWILITAGIEDSEDVGEFLITGNQVQIVETWNMMGMRATGSHDIVMENIFVPHRYLVARLKPGEKSPRNRDGGGWMLHIPACYLGIAMAARDFAVRYAAEYRPNSLAQPISHVPHIQEKLGQMEMKLLSARTLMYDMARRWDRASKSDRPTLRPALGTVKTIAVQAAMDVVDLAMRVVGAQSLSRSYPLERFYRDVRAGLHNPPMDDVVLRMLSEAAVNEIQKTRNSDSRLPLF</sequence>
<dbReference type="Pfam" id="PF02770">
    <property type="entry name" value="Acyl-CoA_dh_M"/>
    <property type="match status" value="1"/>
</dbReference>
<dbReference type="GO" id="GO:0050660">
    <property type="term" value="F:flavin adenine dinucleotide binding"/>
    <property type="evidence" value="ECO:0007669"/>
    <property type="project" value="InterPro"/>
</dbReference>
<gene>
    <name evidence="6" type="ORF">SAMN05443507_10255</name>
</gene>
<keyword evidence="2" id="KW-0560">Oxidoreductase</keyword>
<dbReference type="PANTHER" id="PTHR43884:SF25">
    <property type="entry name" value="ACYL-COA DEHYDROGENASE YDBM-RELATED"/>
    <property type="match status" value="1"/>
</dbReference>
<accession>A0A1M6KZD9</accession>
<dbReference type="InterPro" id="IPR037069">
    <property type="entry name" value="AcylCoA_DH/ox_N_sf"/>
</dbReference>
<dbReference type="InterPro" id="IPR013107">
    <property type="entry name" value="Acyl-CoA_DH_C"/>
</dbReference>
<dbReference type="InterPro" id="IPR036250">
    <property type="entry name" value="AcylCo_DH-like_C"/>
</dbReference>
<dbReference type="SUPFAM" id="SSF47203">
    <property type="entry name" value="Acyl-CoA dehydrogenase C-terminal domain-like"/>
    <property type="match status" value="1"/>
</dbReference>
<evidence type="ECO:0000313" key="6">
    <source>
        <dbReference type="EMBL" id="SHJ64234.1"/>
    </source>
</evidence>
<evidence type="ECO:0000256" key="2">
    <source>
        <dbReference type="ARBA" id="ARBA00023002"/>
    </source>
</evidence>
<dbReference type="PIRSF" id="PIRSF016578">
    <property type="entry name" value="HsaA"/>
    <property type="match status" value="1"/>
</dbReference>
<dbReference type="InterPro" id="IPR013786">
    <property type="entry name" value="AcylCoA_DH/ox_N"/>
</dbReference>
<evidence type="ECO:0000259" key="4">
    <source>
        <dbReference type="Pfam" id="PF02771"/>
    </source>
</evidence>
<feature type="domain" description="Acyl-CoA dehydrogenase C-terminal" evidence="5">
    <location>
        <begin position="249"/>
        <end position="368"/>
    </location>
</feature>
<name>A0A1M6KZD9_9BACL</name>
<keyword evidence="1" id="KW-0285">Flavoprotein</keyword>
<dbReference type="STRING" id="1830138.SAMN05443507_10255"/>
<dbReference type="AlphaFoldDB" id="A0A1M6KZD9"/>
<keyword evidence="7" id="KW-1185">Reference proteome</keyword>
<evidence type="ECO:0000259" key="3">
    <source>
        <dbReference type="Pfam" id="PF02770"/>
    </source>
</evidence>
<feature type="domain" description="Acyl-CoA oxidase/dehydrogenase middle" evidence="3">
    <location>
        <begin position="128"/>
        <end position="217"/>
    </location>
</feature>
<reference evidence="7" key="1">
    <citation type="submission" date="2016-11" db="EMBL/GenBank/DDBJ databases">
        <authorList>
            <person name="Varghese N."/>
            <person name="Submissions S."/>
        </authorList>
    </citation>
    <scope>NUCLEOTIDE SEQUENCE [LARGE SCALE GENOMIC DNA]</scope>
    <source>
        <strain evidence="7">USBA-503</strain>
    </source>
</reference>
<dbReference type="RefSeq" id="WP_072872817.1">
    <property type="nucleotide sequence ID" value="NZ_FRAF01000002.1"/>
</dbReference>
<dbReference type="Gene3D" id="1.20.140.10">
    <property type="entry name" value="Butyryl-CoA Dehydrogenase, subunit A, domain 3"/>
    <property type="match status" value="1"/>
</dbReference>
<dbReference type="InterPro" id="IPR009100">
    <property type="entry name" value="AcylCoA_DH/oxidase_NM_dom_sf"/>
</dbReference>
<feature type="domain" description="Acyl-CoA dehydrogenase/oxidase N-terminal" evidence="4">
    <location>
        <begin position="25"/>
        <end position="110"/>
    </location>
</feature>
<evidence type="ECO:0000313" key="7">
    <source>
        <dbReference type="Proteomes" id="UP000184016"/>
    </source>
</evidence>
<dbReference type="GO" id="GO:0003995">
    <property type="term" value="F:acyl-CoA dehydrogenase activity"/>
    <property type="evidence" value="ECO:0007669"/>
    <property type="project" value="TreeGrafter"/>
</dbReference>
<proteinExistence type="predicted"/>
<dbReference type="InterPro" id="IPR006091">
    <property type="entry name" value="Acyl-CoA_Oxase/DH_mid-dom"/>
</dbReference>
<dbReference type="CDD" id="cd00567">
    <property type="entry name" value="ACAD"/>
    <property type="match status" value="1"/>
</dbReference>